<keyword evidence="2" id="KW-1185">Reference proteome</keyword>
<comment type="caution">
    <text evidence="1">The sequence shown here is derived from an EMBL/GenBank/DDBJ whole genome shotgun (WGS) entry which is preliminary data.</text>
</comment>
<accession>A0ABW3EYG8</accession>
<evidence type="ECO:0000313" key="1">
    <source>
        <dbReference type="EMBL" id="MFD0903584.1"/>
    </source>
</evidence>
<name>A0ABW3EYG8_9ACTN</name>
<organism evidence="1 2">
    <name type="scientific">Actinomadura sediminis</name>
    <dbReference type="NCBI Taxonomy" id="1038904"/>
    <lineage>
        <taxon>Bacteria</taxon>
        <taxon>Bacillati</taxon>
        <taxon>Actinomycetota</taxon>
        <taxon>Actinomycetes</taxon>
        <taxon>Streptosporangiales</taxon>
        <taxon>Thermomonosporaceae</taxon>
        <taxon>Actinomadura</taxon>
    </lineage>
</organism>
<proteinExistence type="predicted"/>
<dbReference type="RefSeq" id="WP_378302548.1">
    <property type="nucleotide sequence ID" value="NZ_JBHTJA010000059.1"/>
</dbReference>
<sequence>MPDVENTHPSRRLTTPDGVTADIDLDMVPLVKALWALHLRTAGCCQDLGESIASGPGWAQGPGRQRHAAYYTGQAWLKMPVTDAQTMLGLLLSHPDMEQRLNRWTRPGAWEVFSYLVADEGRIVQSGWAQIHFPKAQIPEVIEHLRAATAA</sequence>
<gene>
    <name evidence="1" type="ORF">ACFQ11_24535</name>
</gene>
<evidence type="ECO:0000313" key="2">
    <source>
        <dbReference type="Proteomes" id="UP001596972"/>
    </source>
</evidence>
<reference evidence="2" key="1">
    <citation type="journal article" date="2019" name="Int. J. Syst. Evol. Microbiol.">
        <title>The Global Catalogue of Microorganisms (GCM) 10K type strain sequencing project: providing services to taxonomists for standard genome sequencing and annotation.</title>
        <authorList>
            <consortium name="The Broad Institute Genomics Platform"/>
            <consortium name="The Broad Institute Genome Sequencing Center for Infectious Disease"/>
            <person name="Wu L."/>
            <person name="Ma J."/>
        </authorList>
    </citation>
    <scope>NUCLEOTIDE SEQUENCE [LARGE SCALE GENOMIC DNA]</scope>
    <source>
        <strain evidence="2">JCM 31202</strain>
    </source>
</reference>
<protein>
    <submittedName>
        <fullName evidence="1">Uncharacterized protein</fullName>
    </submittedName>
</protein>
<dbReference type="EMBL" id="JBHTJA010000059">
    <property type="protein sequence ID" value="MFD0903584.1"/>
    <property type="molecule type" value="Genomic_DNA"/>
</dbReference>
<dbReference type="Proteomes" id="UP001596972">
    <property type="component" value="Unassembled WGS sequence"/>
</dbReference>